<dbReference type="InterPro" id="IPR005546">
    <property type="entry name" value="Autotransporte_beta"/>
</dbReference>
<feature type="compositionally biased region" description="Gly residues" evidence="3">
    <location>
        <begin position="84"/>
        <end position="97"/>
    </location>
</feature>
<evidence type="ECO:0000313" key="6">
    <source>
        <dbReference type="Proteomes" id="UP001429601"/>
    </source>
</evidence>
<sequence length="1810" mass="175065">MNRVYHLVWNGALRVVQVASELASSQAGGQARVEASPPRHRALWAAMAAIGLCVAASPAFAQTCTLANVTLCSAQGGLGFGDRPGTGGAGNGQGGGSNLLNGTVLTPAPGAQPSNGTGGQGATGYRDGTPGGSGGSGGAVGTLVGNDIVGGQGGDGGEDSATAGGGGGGGTGIVITQTNLALGSNITITGGKGGAGGAASVNSGAGGGGGGGGGAGIAITAAGAELTLQAATPPTDPGNKVTGGAGGAGGSGDLSFQAFGGGGGAGGDGVVVTANNVQVTNLGTTITGGVGGAGGAALVPGGAGESGAGIRGIGLGLSVLNAGTIVGGAATGTGAAGSGIVTQGFSTIQNAGTIQGGVGAGGARASAILFNGVNNTLSMLPASIINGAVELADAATAQVISSSSGSLERVQLDGASAAVEFWPAASTAGTLSVDAIDGTGTVTSRFGNGNLTLKGVQLDGSLDLDHLGSTTLSGTLHTTGLQHYGTPVSLANDTTIVSDTGAVTFAGAVTGLNSLTVQAGGDIDLGNAGNVFGGMLTLTGNTIDVSSAGSLPIGALHAGSDATVSSDGSVVLAGDVSTPSTLTLSAQSSVQQVAGSVTAGTLSGAVGGDLVLNSAGNAIATLGSITATTISIADILPLTVTGTVYASQKVTFSGAQGVTVTGTLRSDGALAGNNGVQIDTGSTLTVGNGGATGALDADTTVSGTLAFNRSNDPTFDGAIKGTGALAKYGAGKLVYDGDGSLFQGSTSVLGGSLVVGGTAGSTARLGGGVAVASGASLGGHGSIGGSVTMASGSALSPGNSVGTLTVDGDLSMAQGTVFDAEFGASGAGDKVVVGGNLALNGVTLNVADAGGMGPGVYNLFSYGGTLTETNGGILLGSKPAGHLVTLQTLTGQKQINLIDYSNATLSYWNANHLASPTQMGGGDGTWSNTSPTWTDAQGSLTEPMAPQPGFAIFGGAKGTVTVDGTAGAVAVTGMQFLSDGYRVTGDSLNLVASGGPVIVRVGDGTAASQAYVATIDSVLAGTQGFTKADAGTLVLNGANTFSGGLAINGGLVSASDDANLGDAANAVTMGGGGLRITGTSYTSTDRALSLAGIGGLDVADAANVFTWNGAITGSGSLQKSGAGTLVLNYANNYSGTTWLSDGTLRLGDNGAIGTGDLVLSGGTLAFGANDMSLANTVRLAGEAGIDVAAGQTATLSGDIADSAPMGFGVASVADSLTKTGAGTLVLTGTAANTGVITIADGTLHVGDGGTRGTLPLNIANQGALVLDRSDDVTYAGTMSGTGTFRKLGSNALRLTGNSSAFTGTTTIDGGALWLDGSLGGNLVMASGTILAGSGTAGSVALPSGSELSPGGSGAIGTLTFNGNLDVAAGARYAVDVSDAGQGDSVAVGGRAILHGGPVVSLGTGGHWSVATTYTILSATGGVDGTFGDVSSNFAFLTPTLSYAANAVKLTLRRNDVSFLDVAGTRNQRATAGVLQVLDQDSVLYGAVLRLDAAAARSAFDTLSGEIHANLRGAIADDDRYQRDAINQHLLTQYADGTGDATAAWASAWGHWGNHDGDGNAARLRTNGGGVLVGADTGVAADTRIGFALGTGHVSASARADSASGDTRTAGIYGSGHYGNVMLQAGALYSHRDIDTHRTAEADDLNERLNGDTRARSAQVFVEGAYAFRFDHASLAPYLNVARQELRTDALHEHGGDAALDVRGGKSAQTFATLGLRGSHELSADGGIGVFASVGWQHAWGDTDTLSRQRFATGGDAFQVAGTPIADNAGVATLGLRFKPAPAVTIDASYVGQFAGDAKDQSARLSLNWVF</sequence>
<accession>A0ABX0Q5M6</accession>
<dbReference type="Pfam" id="PF12951">
    <property type="entry name" value="PATR"/>
    <property type="match status" value="4"/>
</dbReference>
<organism evidence="5 6">
    <name type="scientific">Luteibacter jiangsuensis</name>
    <dbReference type="NCBI Taxonomy" id="637577"/>
    <lineage>
        <taxon>Bacteria</taxon>
        <taxon>Pseudomonadati</taxon>
        <taxon>Pseudomonadota</taxon>
        <taxon>Gammaproteobacteria</taxon>
        <taxon>Lysobacterales</taxon>
        <taxon>Rhodanobacteraceae</taxon>
        <taxon>Luteibacter</taxon>
    </lineage>
</organism>
<dbReference type="InterPro" id="IPR024973">
    <property type="entry name" value="ESPR"/>
</dbReference>
<comment type="caution">
    <text evidence="5">The sequence shown here is derived from an EMBL/GenBank/DDBJ whole genome shotgun (WGS) entry which is preliminary data.</text>
</comment>
<dbReference type="InterPro" id="IPR013425">
    <property type="entry name" value="Autotrns_rpt"/>
</dbReference>
<keyword evidence="2" id="KW-0843">Virulence</keyword>
<dbReference type="InterPro" id="IPR012332">
    <property type="entry name" value="Autotransporter_pectin_lyase_C"/>
</dbReference>
<name>A0ABX0Q5M6_9GAMM</name>
<gene>
    <name evidence="5" type="ORF">HBF26_12040</name>
</gene>
<evidence type="ECO:0000313" key="5">
    <source>
        <dbReference type="EMBL" id="NID05621.1"/>
    </source>
</evidence>
<evidence type="ECO:0000256" key="3">
    <source>
        <dbReference type="SAM" id="MobiDB-lite"/>
    </source>
</evidence>
<proteinExistence type="predicted"/>
<dbReference type="SUPFAM" id="SSF51126">
    <property type="entry name" value="Pectin lyase-like"/>
    <property type="match status" value="3"/>
</dbReference>
<dbReference type="Gene3D" id="2.160.20.20">
    <property type="match status" value="2"/>
</dbReference>
<evidence type="ECO:0000256" key="1">
    <source>
        <dbReference type="ARBA" id="ARBA00022729"/>
    </source>
</evidence>
<feature type="compositionally biased region" description="Gly residues" evidence="3">
    <location>
        <begin position="129"/>
        <end position="140"/>
    </location>
</feature>
<dbReference type="PROSITE" id="PS51208">
    <property type="entry name" value="AUTOTRANSPORTER"/>
    <property type="match status" value="1"/>
</dbReference>
<evidence type="ECO:0000256" key="2">
    <source>
        <dbReference type="ARBA" id="ARBA00023026"/>
    </source>
</evidence>
<dbReference type="RefSeq" id="WP_167126468.1">
    <property type="nucleotide sequence ID" value="NZ_JAAQQR010000004.1"/>
</dbReference>
<dbReference type="InterPro" id="IPR006315">
    <property type="entry name" value="OM_autotransptr_brl_dom"/>
</dbReference>
<keyword evidence="1" id="KW-0732">Signal</keyword>
<dbReference type="SMART" id="SM00869">
    <property type="entry name" value="Autotransporter"/>
    <property type="match status" value="1"/>
</dbReference>
<dbReference type="NCBIfam" id="TIGR02601">
    <property type="entry name" value="autotrns_rpt"/>
    <property type="match status" value="4"/>
</dbReference>
<reference evidence="5 6" key="1">
    <citation type="journal article" date="2011" name="Curr. Microbiol.">
        <title>Luteibacter jiangsuensis sp. nov.: a methamidophos-degrading bacterium isolated from a methamidophos-manufacturing factory.</title>
        <authorList>
            <person name="Wang L."/>
            <person name="Wang G.L."/>
            <person name="Li S.P."/>
            <person name="Jiang J.D."/>
        </authorList>
    </citation>
    <scope>NUCLEOTIDE SEQUENCE [LARGE SCALE GENOMIC DNA]</scope>
    <source>
        <strain evidence="5 6">CGMCC 1.10133</strain>
    </source>
</reference>
<dbReference type="InterPro" id="IPR011050">
    <property type="entry name" value="Pectin_lyase_fold/virulence"/>
</dbReference>
<dbReference type="Gene3D" id="2.40.128.130">
    <property type="entry name" value="Autotransporter beta-domain"/>
    <property type="match status" value="1"/>
</dbReference>
<dbReference type="SUPFAM" id="SSF103515">
    <property type="entry name" value="Autotransporter"/>
    <property type="match status" value="1"/>
</dbReference>
<protein>
    <submittedName>
        <fullName evidence="5">Autotransporter domain-containing protein</fullName>
    </submittedName>
</protein>
<dbReference type="NCBIfam" id="TIGR01414">
    <property type="entry name" value="autotrans_barl"/>
    <property type="match status" value="1"/>
</dbReference>
<feature type="region of interest" description="Disordered" evidence="3">
    <location>
        <begin position="84"/>
        <end position="165"/>
    </location>
</feature>
<dbReference type="Pfam" id="PF13018">
    <property type="entry name" value="ESPR"/>
    <property type="match status" value="1"/>
</dbReference>
<keyword evidence="6" id="KW-1185">Reference proteome</keyword>
<evidence type="ECO:0000259" key="4">
    <source>
        <dbReference type="PROSITE" id="PS51208"/>
    </source>
</evidence>
<dbReference type="InterPro" id="IPR036709">
    <property type="entry name" value="Autotransporte_beta_dom_sf"/>
</dbReference>
<feature type="domain" description="Autotransporter" evidence="4">
    <location>
        <begin position="1536"/>
        <end position="1810"/>
    </location>
</feature>
<dbReference type="EMBL" id="JAAQQR010000004">
    <property type="protein sequence ID" value="NID05621.1"/>
    <property type="molecule type" value="Genomic_DNA"/>
</dbReference>
<dbReference type="Pfam" id="PF03797">
    <property type="entry name" value="Autotransporter"/>
    <property type="match status" value="1"/>
</dbReference>
<dbReference type="Proteomes" id="UP001429601">
    <property type="component" value="Unassembled WGS sequence"/>
</dbReference>